<feature type="compositionally biased region" description="Low complexity" evidence="1">
    <location>
        <begin position="66"/>
        <end position="79"/>
    </location>
</feature>
<feature type="domain" description="Complementary sex determiner C-terminal" evidence="2">
    <location>
        <begin position="98"/>
        <end position="225"/>
    </location>
</feature>
<evidence type="ECO:0000313" key="3">
    <source>
        <dbReference type="EMBL" id="KMQ85836.1"/>
    </source>
</evidence>
<dbReference type="OrthoDB" id="8194777at2759"/>
<reference evidence="3 4" key="1">
    <citation type="submission" date="2015-04" db="EMBL/GenBank/DDBJ databases">
        <title>Lasius niger genome sequencing.</title>
        <authorList>
            <person name="Konorov E.A."/>
            <person name="Nikitin M.A."/>
            <person name="Kirill M.V."/>
            <person name="Chang P."/>
        </authorList>
    </citation>
    <scope>NUCLEOTIDE SEQUENCE [LARGE SCALE GENOMIC DNA]</scope>
    <source>
        <tissue evidence="3">Whole</tissue>
    </source>
</reference>
<dbReference type="PaxDb" id="67767-A0A0J7K6K8"/>
<sequence length="226" mass="26522">MHIRIVSLKDVINYTGEGSKPIFDREEIKKPVIKINEVEERRTVVAVDGEQSVSTSKPQTSKKRSPSLSPPYSSGYLSSHQSRYRTDSKRQDNRTEFRDHHKNNGSIMEERSYRDRYRDRSNEHSRERRDRDRDKDRDRDRSRERRDVAPHYIEPPIHVPFYAYNLPPRPIVVSPMVPFPRGQVPPMGRGRHSGLMAPVRPFPPRFIPPDMYRLGPPPPNPRYGPF</sequence>
<proteinExistence type="predicted"/>
<feature type="region of interest" description="Disordered" evidence="1">
    <location>
        <begin position="42"/>
        <end position="149"/>
    </location>
</feature>
<evidence type="ECO:0000259" key="2">
    <source>
        <dbReference type="Pfam" id="PF11671"/>
    </source>
</evidence>
<organism evidence="3 4">
    <name type="scientific">Lasius niger</name>
    <name type="common">Black garden ant</name>
    <dbReference type="NCBI Taxonomy" id="67767"/>
    <lineage>
        <taxon>Eukaryota</taxon>
        <taxon>Metazoa</taxon>
        <taxon>Ecdysozoa</taxon>
        <taxon>Arthropoda</taxon>
        <taxon>Hexapoda</taxon>
        <taxon>Insecta</taxon>
        <taxon>Pterygota</taxon>
        <taxon>Neoptera</taxon>
        <taxon>Endopterygota</taxon>
        <taxon>Hymenoptera</taxon>
        <taxon>Apocrita</taxon>
        <taxon>Aculeata</taxon>
        <taxon>Formicoidea</taxon>
        <taxon>Formicidae</taxon>
        <taxon>Formicinae</taxon>
        <taxon>Lasius</taxon>
        <taxon>Lasius</taxon>
    </lineage>
</organism>
<protein>
    <submittedName>
        <fullName evidence="3">Twin of feminizer isoform 1</fullName>
    </submittedName>
</protein>
<dbReference type="Proteomes" id="UP000036403">
    <property type="component" value="Unassembled WGS sequence"/>
</dbReference>
<evidence type="ECO:0000313" key="4">
    <source>
        <dbReference type="Proteomes" id="UP000036403"/>
    </source>
</evidence>
<accession>A0A0J7K6K8</accession>
<dbReference type="EMBL" id="LBMM01013066">
    <property type="protein sequence ID" value="KMQ85836.1"/>
    <property type="molecule type" value="Genomic_DNA"/>
</dbReference>
<dbReference type="AlphaFoldDB" id="A0A0J7K6K8"/>
<name>A0A0J7K6K8_LASNI</name>
<feature type="compositionally biased region" description="Basic and acidic residues" evidence="1">
    <location>
        <begin position="108"/>
        <end position="149"/>
    </location>
</feature>
<dbReference type="STRING" id="67767.A0A0J7K6K8"/>
<feature type="compositionally biased region" description="Basic and acidic residues" evidence="1">
    <location>
        <begin position="84"/>
        <end position="99"/>
    </location>
</feature>
<gene>
    <name evidence="3" type="ORF">RF55_15379</name>
</gene>
<comment type="caution">
    <text evidence="3">The sequence shown here is derived from an EMBL/GenBank/DDBJ whole genome shotgun (WGS) entry which is preliminary data.</text>
</comment>
<keyword evidence="4" id="KW-1185">Reference proteome</keyword>
<dbReference type="Pfam" id="PF11671">
    <property type="entry name" value="Apis_Csd"/>
    <property type="match status" value="1"/>
</dbReference>
<dbReference type="InterPro" id="IPR021007">
    <property type="entry name" value="Sex_determ_C"/>
</dbReference>
<evidence type="ECO:0000256" key="1">
    <source>
        <dbReference type="SAM" id="MobiDB-lite"/>
    </source>
</evidence>